<evidence type="ECO:0000313" key="1">
    <source>
        <dbReference type="EMBL" id="UTD15652.1"/>
    </source>
</evidence>
<sequence>MKKQKLTLEKFTVLKLKNPSKILGGNDGTDGGETGKGNKCYLASAVFVKEKDQEAR</sequence>
<accession>A0AAE9MLS4</accession>
<gene>
    <name evidence="1" type="ORF">HER15_09300</name>
</gene>
<dbReference type="Proteomes" id="UP001056837">
    <property type="component" value="Chromosome"/>
</dbReference>
<dbReference type="AlphaFoldDB" id="A0AAE9MLS4"/>
<dbReference type="RefSeq" id="WP_159488795.1">
    <property type="nucleotide sequence ID" value="NZ_CP050861.1"/>
</dbReference>
<evidence type="ECO:0000313" key="2">
    <source>
        <dbReference type="Proteomes" id="UP001056837"/>
    </source>
</evidence>
<name>A0AAE9MLS4_9FLAO</name>
<dbReference type="EMBL" id="CP050861">
    <property type="protein sequence ID" value="UTD15652.1"/>
    <property type="molecule type" value="Genomic_DNA"/>
</dbReference>
<proteinExistence type="predicted"/>
<protein>
    <submittedName>
        <fullName evidence="1">Uncharacterized protein</fullName>
    </submittedName>
</protein>
<reference evidence="1" key="1">
    <citation type="submission" date="2020-04" db="EMBL/GenBank/DDBJ databases">
        <title>Tenacibaculum mesophilum bac2.</title>
        <authorList>
            <person name="Li M."/>
        </authorList>
    </citation>
    <scope>NUCLEOTIDE SEQUENCE</scope>
    <source>
        <strain evidence="1">Bac2</strain>
    </source>
</reference>
<organism evidence="1 2">
    <name type="scientific">Tenacibaculum mesophilum</name>
    <dbReference type="NCBI Taxonomy" id="104268"/>
    <lineage>
        <taxon>Bacteria</taxon>
        <taxon>Pseudomonadati</taxon>
        <taxon>Bacteroidota</taxon>
        <taxon>Flavobacteriia</taxon>
        <taxon>Flavobacteriales</taxon>
        <taxon>Flavobacteriaceae</taxon>
        <taxon>Tenacibaculum</taxon>
    </lineage>
</organism>